<evidence type="ECO:0000313" key="5">
    <source>
        <dbReference type="Proteomes" id="UP000242367"/>
    </source>
</evidence>
<feature type="active site" description="Proton donor" evidence="2">
    <location>
        <position position="133"/>
    </location>
</feature>
<name>A0A2P4UCS0_9ACTN</name>
<protein>
    <submittedName>
        <fullName evidence="4">dTDP-4-dehydrorhamnose 3,5-epimerase</fullName>
        <ecNumber evidence="4">5.1.3.13</ecNumber>
    </submittedName>
</protein>
<evidence type="ECO:0000256" key="3">
    <source>
        <dbReference type="PIRSR" id="PIRSR600888-3"/>
    </source>
</evidence>
<proteinExistence type="inferred from homology"/>
<accession>A0A2P4UCS0</accession>
<dbReference type="GO" id="GO:0000271">
    <property type="term" value="P:polysaccharide biosynthetic process"/>
    <property type="evidence" value="ECO:0007669"/>
    <property type="project" value="TreeGrafter"/>
</dbReference>
<gene>
    <name evidence="4" type="primary">rmlC</name>
    <name evidence="4" type="ORF">BTM25_50450</name>
</gene>
<dbReference type="SUPFAM" id="SSF51182">
    <property type="entry name" value="RmlC-like cupins"/>
    <property type="match status" value="1"/>
</dbReference>
<keyword evidence="4" id="KW-0413">Isomerase</keyword>
<keyword evidence="5" id="KW-1185">Reference proteome</keyword>
<evidence type="ECO:0000313" key="4">
    <source>
        <dbReference type="EMBL" id="POM22840.1"/>
    </source>
</evidence>
<dbReference type="InterPro" id="IPR000888">
    <property type="entry name" value="RmlC-like"/>
</dbReference>
<dbReference type="Gene3D" id="2.60.120.10">
    <property type="entry name" value="Jelly Rolls"/>
    <property type="match status" value="1"/>
</dbReference>
<dbReference type="GO" id="GO:0008830">
    <property type="term" value="F:dTDP-4-dehydrorhamnose 3,5-epimerase activity"/>
    <property type="evidence" value="ECO:0007669"/>
    <property type="project" value="UniProtKB-EC"/>
</dbReference>
<dbReference type="GO" id="GO:0005829">
    <property type="term" value="C:cytosol"/>
    <property type="evidence" value="ECO:0007669"/>
    <property type="project" value="TreeGrafter"/>
</dbReference>
<comment type="caution">
    <text evidence="4">The sequence shown here is derived from an EMBL/GenBank/DDBJ whole genome shotgun (WGS) entry which is preliminary data.</text>
</comment>
<feature type="active site" description="Proton acceptor" evidence="2">
    <location>
        <position position="63"/>
    </location>
</feature>
<dbReference type="EC" id="5.1.3.13" evidence="4"/>
<comment type="similarity">
    <text evidence="1">Belongs to the dTDP-4-dehydrorhamnose 3,5-epimerase family.</text>
</comment>
<dbReference type="Pfam" id="PF00908">
    <property type="entry name" value="dTDP_sugar_isom"/>
    <property type="match status" value="1"/>
</dbReference>
<feature type="site" description="Participates in a stacking interaction with the thymidine ring of dTDP-4-oxo-6-deoxyglucose" evidence="3">
    <location>
        <position position="139"/>
    </location>
</feature>
<reference evidence="4 5" key="1">
    <citation type="journal article" date="2017" name="Chemistry">
        <title>Isolation, Biosynthesis and Chemical Modifications of Rubterolones A-F: Rare Tropolone Alkaloids from Actinomadura sp. 5-2.</title>
        <authorList>
            <person name="Guo H."/>
            <person name="Benndorf R."/>
            <person name="Leichnitz D."/>
            <person name="Klassen J.L."/>
            <person name="Vollmers J."/>
            <person name="Gorls H."/>
            <person name="Steinacker M."/>
            <person name="Weigel C."/>
            <person name="Dahse H.M."/>
            <person name="Kaster A.K."/>
            <person name="de Beer Z.W."/>
            <person name="Poulsen M."/>
            <person name="Beemelmanns C."/>
        </authorList>
    </citation>
    <scope>NUCLEOTIDE SEQUENCE [LARGE SCALE GENOMIC DNA]</scope>
    <source>
        <strain evidence="4 5">5-2</strain>
    </source>
</reference>
<dbReference type="PANTHER" id="PTHR21047">
    <property type="entry name" value="DTDP-6-DEOXY-D-GLUCOSE-3,5 EPIMERASE"/>
    <property type="match status" value="1"/>
</dbReference>
<organism evidence="4 5">
    <name type="scientific">Actinomadura rubteroloni</name>
    <dbReference type="NCBI Taxonomy" id="1926885"/>
    <lineage>
        <taxon>Bacteria</taxon>
        <taxon>Bacillati</taxon>
        <taxon>Actinomycetota</taxon>
        <taxon>Actinomycetes</taxon>
        <taxon>Streptosporangiales</taxon>
        <taxon>Thermomonosporaceae</taxon>
        <taxon>Actinomadura</taxon>
    </lineage>
</organism>
<dbReference type="CDD" id="cd00438">
    <property type="entry name" value="cupin_RmlC"/>
    <property type="match status" value="1"/>
</dbReference>
<dbReference type="InterPro" id="IPR014710">
    <property type="entry name" value="RmlC-like_jellyroll"/>
</dbReference>
<dbReference type="InterPro" id="IPR011051">
    <property type="entry name" value="RmlC_Cupin_sf"/>
</dbReference>
<dbReference type="Proteomes" id="UP000242367">
    <property type="component" value="Unassembled WGS sequence"/>
</dbReference>
<evidence type="ECO:0000256" key="2">
    <source>
        <dbReference type="PIRSR" id="PIRSR600888-1"/>
    </source>
</evidence>
<dbReference type="PANTHER" id="PTHR21047:SF2">
    <property type="entry name" value="THYMIDINE DIPHOSPHO-4-KETO-RHAMNOSE 3,5-EPIMERASE"/>
    <property type="match status" value="1"/>
</dbReference>
<dbReference type="AlphaFoldDB" id="A0A2P4UCS0"/>
<sequence length="201" mass="21658">MTAMEPLSLDGAHLISPVPHPDERGELYQIFDSGELRAAVGHAMRVSQANCLVSRRGAIRGIHFAEVPPGQAKYVMCPSGSVLDVIVDLRVGSPTFGHWESVVLDDARPRCVYVAEGLGHALMALSERAAVVYLCSRPYTPEREHAVNPMDDSIGIDWPADIQPILSERDRGAPTLAEAERAGVLPTYAACQAFASALRAT</sequence>
<dbReference type="EMBL" id="MTBP01000004">
    <property type="protein sequence ID" value="POM22840.1"/>
    <property type="molecule type" value="Genomic_DNA"/>
</dbReference>
<evidence type="ECO:0000256" key="1">
    <source>
        <dbReference type="ARBA" id="ARBA00010154"/>
    </source>
</evidence>
<dbReference type="GO" id="GO:0019305">
    <property type="term" value="P:dTDP-rhamnose biosynthetic process"/>
    <property type="evidence" value="ECO:0007669"/>
    <property type="project" value="TreeGrafter"/>
</dbReference>